<accession>A0A6C0C2C4</accession>
<protein>
    <submittedName>
        <fullName evidence="1">Uncharacterized protein</fullName>
    </submittedName>
</protein>
<dbReference type="AlphaFoldDB" id="A0A6C0C2C4"/>
<organism evidence="1">
    <name type="scientific">viral metagenome</name>
    <dbReference type="NCBI Taxonomy" id="1070528"/>
    <lineage>
        <taxon>unclassified sequences</taxon>
        <taxon>metagenomes</taxon>
        <taxon>organismal metagenomes</taxon>
    </lineage>
</organism>
<dbReference type="EMBL" id="MN739302">
    <property type="protein sequence ID" value="QHS97713.1"/>
    <property type="molecule type" value="Genomic_DNA"/>
</dbReference>
<sequence length="546" mass="61793">MLQQAMECLFVLRKPLYVLSSDPHLETLAHLSSLALAIKEINIPVVFVTSSRYREGILRKLLTDSRTQVITVSKLSSTCVTSASHLSHVLILDAYSRTPARRHCELLSKLMRSTRSTVVSCCLQPEPALFKLITACPKFHLSGAKSCEEMMATLCSEVSLFHYTGFIRMPATFVSVPPQSRLHQKNPSTKTAEQVVPTFHKYSDSVDRLYSVLPTIITEVKEGKKLALVSGVPAAFLPFLATEVRLKYDYNEVMCDMKQVMMVKSARAASRGSLILLTFSQTLRRLKDIEALGYECVLLDVPINTKTWIHLNFGSSAAGCALKVVMNNTLTEQYTMQRINRQLAKKMRFWQGVSSTQVRHRVLRRQLRMPVVFKPEVVQAIRFFILLRCLFVKHRDLAHAACRSPPAFHSLFYQLDVLQRFTHSSLLYERRLCKIACIMTTSVAAEPLLMRWVQNRPAYLHPSIYADVLGSIPPDDIQQCIASFLTEAPLDAMDMITTRYGRFLLDGRDTCAFLAVVKTLPPYLQDQIICAYPHAQLFAEKHLASQ</sequence>
<evidence type="ECO:0000313" key="1">
    <source>
        <dbReference type="EMBL" id="QHS97713.1"/>
    </source>
</evidence>
<proteinExistence type="predicted"/>
<reference evidence="1" key="1">
    <citation type="journal article" date="2020" name="Nature">
        <title>Giant virus diversity and host interactions through global metagenomics.</title>
        <authorList>
            <person name="Schulz F."/>
            <person name="Roux S."/>
            <person name="Paez-Espino D."/>
            <person name="Jungbluth S."/>
            <person name="Walsh D.A."/>
            <person name="Denef V.J."/>
            <person name="McMahon K.D."/>
            <person name="Konstantinidis K.T."/>
            <person name="Eloe-Fadrosh E.A."/>
            <person name="Kyrpides N.C."/>
            <person name="Woyke T."/>
        </authorList>
    </citation>
    <scope>NUCLEOTIDE SEQUENCE</scope>
    <source>
        <strain evidence="1">GVMAG-M-3300020182-33</strain>
    </source>
</reference>
<name>A0A6C0C2C4_9ZZZZ</name>